<reference evidence="1" key="1">
    <citation type="submission" date="2022-04" db="EMBL/GenBank/DDBJ databases">
        <title>Genome of the entomopathogenic fungus Entomophthora muscae.</title>
        <authorList>
            <person name="Elya C."/>
            <person name="Lovett B.R."/>
            <person name="Lee E."/>
            <person name="Macias A.M."/>
            <person name="Hajek A.E."/>
            <person name="De Bivort B.L."/>
            <person name="Kasson M.T."/>
            <person name="De Fine Licht H.H."/>
            <person name="Stajich J.E."/>
        </authorList>
    </citation>
    <scope>NUCLEOTIDE SEQUENCE</scope>
    <source>
        <strain evidence="1">Berkeley</strain>
    </source>
</reference>
<comment type="caution">
    <text evidence="1">The sequence shown here is derived from an EMBL/GenBank/DDBJ whole genome shotgun (WGS) entry which is preliminary data.</text>
</comment>
<keyword evidence="2" id="KW-1185">Reference proteome</keyword>
<accession>A0ACC2SL52</accession>
<name>A0ACC2SL52_9FUNG</name>
<organism evidence="1 2">
    <name type="scientific">Entomophthora muscae</name>
    <dbReference type="NCBI Taxonomy" id="34485"/>
    <lineage>
        <taxon>Eukaryota</taxon>
        <taxon>Fungi</taxon>
        <taxon>Fungi incertae sedis</taxon>
        <taxon>Zoopagomycota</taxon>
        <taxon>Entomophthoromycotina</taxon>
        <taxon>Entomophthoromycetes</taxon>
        <taxon>Entomophthorales</taxon>
        <taxon>Entomophthoraceae</taxon>
        <taxon>Entomophthora</taxon>
    </lineage>
</organism>
<protein>
    <submittedName>
        <fullName evidence="1">Uncharacterized protein</fullName>
    </submittedName>
</protein>
<evidence type="ECO:0000313" key="2">
    <source>
        <dbReference type="Proteomes" id="UP001165960"/>
    </source>
</evidence>
<evidence type="ECO:0000313" key="1">
    <source>
        <dbReference type="EMBL" id="KAJ9062886.1"/>
    </source>
</evidence>
<dbReference type="EMBL" id="QTSX02004987">
    <property type="protein sequence ID" value="KAJ9062886.1"/>
    <property type="molecule type" value="Genomic_DNA"/>
</dbReference>
<sequence length="88" mass="8989">METDDQSDAQTSKETAGDEPAVPMETETSSVPAEDDNPQSTGPAETSSGNPEPSIPTVVPAQADTAVSTVSGNESESLLDIAPLQSNE</sequence>
<gene>
    <name evidence="1" type="ORF">DSO57_1006009</name>
</gene>
<proteinExistence type="predicted"/>
<dbReference type="Proteomes" id="UP001165960">
    <property type="component" value="Unassembled WGS sequence"/>
</dbReference>